<comment type="similarity">
    <text evidence="3">Belongs to the peroxidase family. Ascorbate peroxidase subfamily.</text>
</comment>
<dbReference type="InterPro" id="IPR000823">
    <property type="entry name" value="Peroxidase_pln"/>
</dbReference>
<dbReference type="GO" id="GO:0005576">
    <property type="term" value="C:extracellular region"/>
    <property type="evidence" value="ECO:0007669"/>
    <property type="project" value="UniProtKB-SubCell"/>
</dbReference>
<feature type="disulfide bond" evidence="19">
    <location>
        <begin position="30"/>
        <end position="109"/>
    </location>
</feature>
<evidence type="ECO:0000256" key="5">
    <source>
        <dbReference type="ARBA" id="ARBA00022525"/>
    </source>
</evidence>
<feature type="active site" description="Proton acceptor" evidence="15">
    <location>
        <position position="61"/>
    </location>
</feature>
<dbReference type="PRINTS" id="PR00461">
    <property type="entry name" value="PLPEROXIDASE"/>
</dbReference>
<proteinExistence type="inferred from homology"/>
<dbReference type="GO" id="GO:0140825">
    <property type="term" value="F:lactoperoxidase activity"/>
    <property type="evidence" value="ECO:0007669"/>
    <property type="project" value="UniProtKB-EC"/>
</dbReference>
<feature type="binding site" evidence="17">
    <location>
        <position position="237"/>
    </location>
    <ligand>
        <name>Ca(2+)</name>
        <dbReference type="ChEBI" id="CHEBI:29108"/>
        <label>2</label>
    </ligand>
</feature>
<feature type="chain" id="PRO_5021037768" description="Peroxidase" evidence="20">
    <location>
        <begin position="20"/>
        <end position="353"/>
    </location>
</feature>
<dbReference type="GO" id="GO:0006979">
    <property type="term" value="P:response to oxidative stress"/>
    <property type="evidence" value="ECO:0007669"/>
    <property type="project" value="UniProtKB-UniRule"/>
</dbReference>
<dbReference type="InterPro" id="IPR002016">
    <property type="entry name" value="Haem_peroxidase"/>
</dbReference>
<keyword evidence="11 20" id="KW-0560">Oxidoreductase</keyword>
<evidence type="ECO:0000256" key="21">
    <source>
        <dbReference type="SAM" id="MobiDB-lite"/>
    </source>
</evidence>
<evidence type="ECO:0000256" key="13">
    <source>
        <dbReference type="ARBA" id="ARBA00023157"/>
    </source>
</evidence>
<feature type="binding site" evidence="17">
    <location>
        <position position="186"/>
    </location>
    <ligand>
        <name>Ca(2+)</name>
        <dbReference type="ChEBI" id="CHEBI:29108"/>
        <label>2</label>
    </ligand>
</feature>
<keyword evidence="9 20" id="KW-0732">Signal</keyword>
<comment type="cofactor">
    <cofactor evidence="17 20">
        <name>Ca(2+)</name>
        <dbReference type="ChEBI" id="CHEBI:29108"/>
    </cofactor>
    <text evidence="17 20">Binds 2 calcium ions per subunit.</text>
</comment>
<comment type="cofactor">
    <cofactor evidence="17 20">
        <name>heme b</name>
        <dbReference type="ChEBI" id="CHEBI:60344"/>
    </cofactor>
    <text evidence="17 20">Binds 1 heme b (iron(II)-protoporphyrin IX) group per subunit.</text>
</comment>
<dbReference type="PANTHER" id="PTHR31517:SF59">
    <property type="entry name" value="PEROXIDASE"/>
    <property type="match status" value="1"/>
</dbReference>
<feature type="binding site" evidence="17">
    <location>
        <position position="69"/>
    </location>
    <ligand>
        <name>Ca(2+)</name>
        <dbReference type="ChEBI" id="CHEBI:29108"/>
        <label>1</label>
    </ligand>
</feature>
<sequence length="353" mass="38529">MGMKSSFLLILFIVPAVLADLRVGFYKPACPDAESIIFQAVQKRFNKDKSVTAALLRMHFHDCFVRGCDASILIDSTTQNQAEKDSGPNQTVREYELIDEIKKALEAKCPSKVSCADIITVATRDAVVLAGGPNYTVPTGRRDGLVSRAGDVNLPGPQVDVSQAFQIFRAKGLTLEEMVILLGAHTVGVAHCSFFSERLQNDPSMDPKLAANLRNVCANPNTDPTVLLDQGTGFVVDNEFYKQLLLKRGVMRIDQELAIDSSTSGFVSRFARDGHGFKQRFGNAMVKMGSVGVLVGNDGEVRKNCRVLNPKNKPTVPSPPKKGKVSPPSKKAKNKKQKKPKSNGKKKKNTRAL</sequence>
<keyword evidence="7 20" id="KW-0349">Heme</keyword>
<dbReference type="InterPro" id="IPR019794">
    <property type="entry name" value="Peroxidases_AS"/>
</dbReference>
<dbReference type="FunFam" id="1.10.520.10:FF:000001">
    <property type="entry name" value="Peroxidase"/>
    <property type="match status" value="1"/>
</dbReference>
<keyword evidence="6 20" id="KW-0575">Peroxidase</keyword>
<dbReference type="EMBL" id="RCHU01001143">
    <property type="protein sequence ID" value="TKR75062.1"/>
    <property type="molecule type" value="Genomic_DNA"/>
</dbReference>
<keyword evidence="8 17" id="KW-0479">Metal-binding</keyword>
<dbReference type="InterPro" id="IPR033905">
    <property type="entry name" value="Secretory_peroxidase"/>
</dbReference>
<dbReference type="InterPro" id="IPR010255">
    <property type="entry name" value="Haem_peroxidase_sf"/>
</dbReference>
<feature type="binding site" evidence="17">
    <location>
        <position position="229"/>
    </location>
    <ligand>
        <name>Ca(2+)</name>
        <dbReference type="ChEBI" id="CHEBI:29108"/>
        <label>2</label>
    </ligand>
</feature>
<feature type="site" description="Transition state stabilizer" evidence="18">
    <location>
        <position position="57"/>
    </location>
</feature>
<evidence type="ECO:0000256" key="9">
    <source>
        <dbReference type="ARBA" id="ARBA00022729"/>
    </source>
</evidence>
<evidence type="ECO:0000259" key="22">
    <source>
        <dbReference type="PROSITE" id="PS50873"/>
    </source>
</evidence>
<feature type="binding site" evidence="16">
    <location>
        <position position="155"/>
    </location>
    <ligand>
        <name>substrate</name>
    </ligand>
</feature>
<feature type="signal peptide" evidence="20">
    <location>
        <begin position="1"/>
        <end position="19"/>
    </location>
</feature>
<evidence type="ECO:0000256" key="2">
    <source>
        <dbReference type="ARBA" id="ARBA00002322"/>
    </source>
</evidence>
<evidence type="ECO:0000256" key="17">
    <source>
        <dbReference type="PIRSR" id="PIRSR600823-3"/>
    </source>
</evidence>
<feature type="domain" description="Plant heme peroxidase family profile" evidence="22">
    <location>
        <begin position="20"/>
        <end position="309"/>
    </location>
</feature>
<evidence type="ECO:0000313" key="23">
    <source>
        <dbReference type="EMBL" id="TKR75062.1"/>
    </source>
</evidence>
<dbReference type="FunFam" id="1.10.420.10:FF:000007">
    <property type="entry name" value="Peroxidase"/>
    <property type="match status" value="1"/>
</dbReference>
<feature type="disulfide bond" evidence="19">
    <location>
        <begin position="192"/>
        <end position="217"/>
    </location>
</feature>
<feature type="binding site" evidence="17">
    <location>
        <position position="71"/>
    </location>
    <ligand>
        <name>Ca(2+)</name>
        <dbReference type="ChEBI" id="CHEBI:29108"/>
        <label>1</label>
    </ligand>
</feature>
<feature type="region of interest" description="Disordered" evidence="21">
    <location>
        <begin position="305"/>
        <end position="353"/>
    </location>
</feature>
<comment type="similarity">
    <text evidence="20">Belongs to the peroxidase family. Classical plant (class III) peroxidase subfamily.</text>
</comment>
<keyword evidence="5 20" id="KW-0964">Secreted</keyword>
<feature type="disulfide bond" evidence="19">
    <location>
        <begin position="63"/>
        <end position="68"/>
    </location>
</feature>
<evidence type="ECO:0000256" key="7">
    <source>
        <dbReference type="ARBA" id="ARBA00022617"/>
    </source>
</evidence>
<dbReference type="Gene3D" id="1.10.420.10">
    <property type="entry name" value="Peroxidase, domain 2"/>
    <property type="match status" value="1"/>
</dbReference>
<evidence type="ECO:0000256" key="8">
    <source>
        <dbReference type="ARBA" id="ARBA00022723"/>
    </source>
</evidence>
<dbReference type="PRINTS" id="PR00458">
    <property type="entry name" value="PEROXIDASE"/>
</dbReference>
<evidence type="ECO:0000256" key="3">
    <source>
        <dbReference type="ARBA" id="ARBA00006873"/>
    </source>
</evidence>
<evidence type="ECO:0000256" key="15">
    <source>
        <dbReference type="PIRSR" id="PIRSR600823-1"/>
    </source>
</evidence>
<evidence type="ECO:0000256" key="16">
    <source>
        <dbReference type="PIRSR" id="PIRSR600823-2"/>
    </source>
</evidence>
<keyword evidence="12 17" id="KW-0408">Iron</keyword>
<evidence type="ECO:0000256" key="14">
    <source>
        <dbReference type="ARBA" id="ARBA00023324"/>
    </source>
</evidence>
<evidence type="ECO:0000256" key="6">
    <source>
        <dbReference type="ARBA" id="ARBA00022559"/>
    </source>
</evidence>
<dbReference type="SUPFAM" id="SSF48113">
    <property type="entry name" value="Heme-dependent peroxidases"/>
    <property type="match status" value="1"/>
</dbReference>
<evidence type="ECO:0000256" key="11">
    <source>
        <dbReference type="ARBA" id="ARBA00023002"/>
    </source>
</evidence>
<evidence type="ECO:0000256" key="19">
    <source>
        <dbReference type="PIRSR" id="PIRSR600823-5"/>
    </source>
</evidence>
<feature type="disulfide bond" evidence="19">
    <location>
        <begin position="115"/>
        <end position="305"/>
    </location>
</feature>
<feature type="binding site" evidence="17">
    <location>
        <position position="62"/>
    </location>
    <ligand>
        <name>Ca(2+)</name>
        <dbReference type="ChEBI" id="CHEBI:29108"/>
        <label>1</label>
    </ligand>
</feature>
<dbReference type="CDD" id="cd00693">
    <property type="entry name" value="secretory_peroxidase"/>
    <property type="match status" value="1"/>
</dbReference>
<evidence type="ECO:0000256" key="20">
    <source>
        <dbReference type="RuleBase" id="RU362060"/>
    </source>
</evidence>
<name>A0A4U5N002_POPAL</name>
<evidence type="ECO:0000256" key="12">
    <source>
        <dbReference type="ARBA" id="ARBA00023004"/>
    </source>
</evidence>
<evidence type="ECO:0000256" key="1">
    <source>
        <dbReference type="ARBA" id="ARBA00000189"/>
    </source>
</evidence>
<feature type="binding site" evidence="17">
    <location>
        <position position="65"/>
    </location>
    <ligand>
        <name>Ca(2+)</name>
        <dbReference type="ChEBI" id="CHEBI:29108"/>
        <label>1</label>
    </ligand>
</feature>
<dbReference type="GO" id="GO:0046872">
    <property type="term" value="F:metal ion binding"/>
    <property type="evidence" value="ECO:0007669"/>
    <property type="project" value="UniProtKB-UniRule"/>
</dbReference>
<comment type="caution">
    <text evidence="23">The sequence shown here is derived from an EMBL/GenBank/DDBJ whole genome shotgun (WGS) entry which is preliminary data.</text>
</comment>
<dbReference type="AlphaFoldDB" id="A0A4U5N002"/>
<keyword evidence="10 17" id="KW-0106">Calcium</keyword>
<feature type="binding site" evidence="17">
    <location>
        <position position="67"/>
    </location>
    <ligand>
        <name>Ca(2+)</name>
        <dbReference type="ChEBI" id="CHEBI:29108"/>
        <label>1</label>
    </ligand>
</feature>
<dbReference type="Gene3D" id="1.10.520.10">
    <property type="match status" value="1"/>
</dbReference>
<keyword evidence="14 20" id="KW-0376">Hydrogen peroxide</keyword>
<comment type="function">
    <text evidence="2">Removal of H(2)O(2), oxidation of toxic reductants, biosynthesis and degradation of lignin, suberization, auxin catabolism, response to environmental stresses such as wounding, pathogen attack and oxidative stress. These functions might be dependent on each isozyme/isoform in each plant tissue.</text>
</comment>
<feature type="binding site" evidence="17">
    <location>
        <position position="83"/>
    </location>
    <ligand>
        <name>Ca(2+)</name>
        <dbReference type="ChEBI" id="CHEBI:29108"/>
        <label>1</label>
    </ligand>
</feature>
<evidence type="ECO:0000256" key="4">
    <source>
        <dbReference type="ARBA" id="ARBA00012313"/>
    </source>
</evidence>
<protein>
    <recommendedName>
        <fullName evidence="4 20">Peroxidase</fullName>
        <ecNumber evidence="4 20">1.11.1.7</ecNumber>
    </recommendedName>
</protein>
<dbReference type="EC" id="1.11.1.7" evidence="4 20"/>
<organism evidence="23">
    <name type="scientific">Populus alba</name>
    <name type="common">White poplar</name>
    <dbReference type="NCBI Taxonomy" id="43335"/>
    <lineage>
        <taxon>Eukaryota</taxon>
        <taxon>Viridiplantae</taxon>
        <taxon>Streptophyta</taxon>
        <taxon>Embryophyta</taxon>
        <taxon>Tracheophyta</taxon>
        <taxon>Spermatophyta</taxon>
        <taxon>Magnoliopsida</taxon>
        <taxon>eudicotyledons</taxon>
        <taxon>Gunneridae</taxon>
        <taxon>Pentapetalae</taxon>
        <taxon>rosids</taxon>
        <taxon>fabids</taxon>
        <taxon>Malpighiales</taxon>
        <taxon>Salicaceae</taxon>
        <taxon>Saliceae</taxon>
        <taxon>Populus</taxon>
    </lineage>
</organism>
<gene>
    <name evidence="23" type="ORF">D5086_0000289060</name>
</gene>
<comment type="subcellular location">
    <subcellularLocation>
        <location evidence="20">Secreted</location>
    </subcellularLocation>
</comment>
<dbReference type="PANTHER" id="PTHR31517">
    <property type="match status" value="1"/>
</dbReference>
<dbReference type="GO" id="GO:0042744">
    <property type="term" value="P:hydrogen peroxide catabolic process"/>
    <property type="evidence" value="ECO:0007669"/>
    <property type="project" value="UniProtKB-KW"/>
</dbReference>
<dbReference type="STRING" id="43335.A0A4U5N002"/>
<dbReference type="InterPro" id="IPR019793">
    <property type="entry name" value="Peroxidases_heam-ligand_BS"/>
</dbReference>
<comment type="catalytic activity">
    <reaction evidence="1 20">
        <text>2 a phenolic donor + H2O2 = 2 a phenolic radical donor + 2 H2O</text>
        <dbReference type="Rhea" id="RHEA:56136"/>
        <dbReference type="ChEBI" id="CHEBI:15377"/>
        <dbReference type="ChEBI" id="CHEBI:16240"/>
        <dbReference type="ChEBI" id="CHEBI:139520"/>
        <dbReference type="ChEBI" id="CHEBI:139521"/>
        <dbReference type="EC" id="1.11.1.7"/>
    </reaction>
</comment>
<dbReference type="PROSITE" id="PS00436">
    <property type="entry name" value="PEROXIDASE_2"/>
    <property type="match status" value="1"/>
</dbReference>
<dbReference type="PROSITE" id="PS50873">
    <property type="entry name" value="PEROXIDASE_4"/>
    <property type="match status" value="1"/>
</dbReference>
<evidence type="ECO:0000256" key="10">
    <source>
        <dbReference type="ARBA" id="ARBA00022837"/>
    </source>
</evidence>
<dbReference type="Pfam" id="PF00141">
    <property type="entry name" value="peroxidase"/>
    <property type="match status" value="1"/>
</dbReference>
<feature type="binding site" evidence="17">
    <location>
        <position position="232"/>
    </location>
    <ligand>
        <name>Ca(2+)</name>
        <dbReference type="ChEBI" id="CHEBI:29108"/>
        <label>2</label>
    </ligand>
</feature>
<accession>A0A4U5N002</accession>
<evidence type="ECO:0000256" key="18">
    <source>
        <dbReference type="PIRSR" id="PIRSR600823-4"/>
    </source>
</evidence>
<feature type="binding site" description="axial binding residue" evidence="17">
    <location>
        <position position="185"/>
    </location>
    <ligand>
        <name>heme b</name>
        <dbReference type="ChEBI" id="CHEBI:60344"/>
    </ligand>
    <ligandPart>
        <name>Fe</name>
        <dbReference type="ChEBI" id="CHEBI:18248"/>
    </ligandPart>
</feature>
<dbReference type="GO" id="GO:0020037">
    <property type="term" value="F:heme binding"/>
    <property type="evidence" value="ECO:0007669"/>
    <property type="project" value="UniProtKB-UniRule"/>
</dbReference>
<feature type="compositionally biased region" description="Basic residues" evidence="21">
    <location>
        <begin position="330"/>
        <end position="353"/>
    </location>
</feature>
<reference evidence="23" key="1">
    <citation type="submission" date="2018-10" db="EMBL/GenBank/DDBJ databases">
        <title>Population genomic analysis revealed the cold adaptation of white poplar.</title>
        <authorList>
            <person name="Liu Y.-J."/>
        </authorList>
    </citation>
    <scope>NUCLEOTIDE SEQUENCE [LARGE SCALE GENOMIC DNA]</scope>
    <source>
        <strain evidence="23">PAL-ZL1</strain>
    </source>
</reference>
<dbReference type="PROSITE" id="PS00435">
    <property type="entry name" value="PEROXIDASE_1"/>
    <property type="match status" value="1"/>
</dbReference>
<keyword evidence="13 19" id="KW-1015">Disulfide bond</keyword>